<accession>A0A2P2J3H7</accession>
<reference evidence="1" key="1">
    <citation type="submission" date="2018-02" db="EMBL/GenBank/DDBJ databases">
        <title>Rhizophora mucronata_Transcriptome.</title>
        <authorList>
            <person name="Meera S.P."/>
            <person name="Sreeshan A."/>
            <person name="Augustine A."/>
        </authorList>
    </citation>
    <scope>NUCLEOTIDE SEQUENCE</scope>
    <source>
        <tissue evidence="1">Leaf</tissue>
    </source>
</reference>
<name>A0A2P2J3H7_RHIMU</name>
<proteinExistence type="predicted"/>
<protein>
    <submittedName>
        <fullName evidence="1">Uncharacterized protein MANES_17G017500</fullName>
    </submittedName>
</protein>
<dbReference type="EMBL" id="GGEC01007522">
    <property type="protein sequence ID" value="MBW88005.1"/>
    <property type="molecule type" value="Transcribed_RNA"/>
</dbReference>
<sequence>MSKRISPPFKNFQCICSLIHQVKLCQHTNCPFTCWINFSRYFDSIRCCNILIGWTYGQNDAIWLLNI</sequence>
<dbReference type="AlphaFoldDB" id="A0A2P2J3H7"/>
<organism evidence="1">
    <name type="scientific">Rhizophora mucronata</name>
    <name type="common">Asiatic mangrove</name>
    <dbReference type="NCBI Taxonomy" id="61149"/>
    <lineage>
        <taxon>Eukaryota</taxon>
        <taxon>Viridiplantae</taxon>
        <taxon>Streptophyta</taxon>
        <taxon>Embryophyta</taxon>
        <taxon>Tracheophyta</taxon>
        <taxon>Spermatophyta</taxon>
        <taxon>Magnoliopsida</taxon>
        <taxon>eudicotyledons</taxon>
        <taxon>Gunneridae</taxon>
        <taxon>Pentapetalae</taxon>
        <taxon>rosids</taxon>
        <taxon>fabids</taxon>
        <taxon>Malpighiales</taxon>
        <taxon>Rhizophoraceae</taxon>
        <taxon>Rhizophora</taxon>
    </lineage>
</organism>
<evidence type="ECO:0000313" key="1">
    <source>
        <dbReference type="EMBL" id="MBW88005.1"/>
    </source>
</evidence>